<feature type="region of interest" description="Disordered" evidence="1">
    <location>
        <begin position="1"/>
        <end position="29"/>
    </location>
</feature>
<protein>
    <submittedName>
        <fullName evidence="2">Uncharacterized protein</fullName>
    </submittedName>
</protein>
<reference evidence="2 3" key="1">
    <citation type="journal article" date="2018" name="Nat. Ecol. Evol.">
        <title>Shark genomes provide insights into elasmobranch evolution and the origin of vertebrates.</title>
        <authorList>
            <person name="Hara Y"/>
            <person name="Yamaguchi K"/>
            <person name="Onimaru K"/>
            <person name="Kadota M"/>
            <person name="Koyanagi M"/>
            <person name="Keeley SD"/>
            <person name="Tatsumi K"/>
            <person name="Tanaka K"/>
            <person name="Motone F"/>
            <person name="Kageyama Y"/>
            <person name="Nozu R"/>
            <person name="Adachi N"/>
            <person name="Nishimura O"/>
            <person name="Nakagawa R"/>
            <person name="Tanegashima C"/>
            <person name="Kiyatake I"/>
            <person name="Matsumoto R"/>
            <person name="Murakumo K"/>
            <person name="Nishida K"/>
            <person name="Terakita A"/>
            <person name="Kuratani S"/>
            <person name="Sato K"/>
            <person name="Hyodo S Kuraku.S."/>
        </authorList>
    </citation>
    <scope>NUCLEOTIDE SEQUENCE [LARGE SCALE GENOMIC DNA]</scope>
</reference>
<dbReference type="EMBL" id="BFAA01001582">
    <property type="protein sequence ID" value="GCB67629.1"/>
    <property type="molecule type" value="Genomic_DNA"/>
</dbReference>
<name>A0A401P3A9_SCYTO</name>
<accession>A0A401P3A9</accession>
<comment type="caution">
    <text evidence="2">The sequence shown here is derived from an EMBL/GenBank/DDBJ whole genome shotgun (WGS) entry which is preliminary data.</text>
</comment>
<dbReference type="Proteomes" id="UP000288216">
    <property type="component" value="Unassembled WGS sequence"/>
</dbReference>
<evidence type="ECO:0000313" key="3">
    <source>
        <dbReference type="Proteomes" id="UP000288216"/>
    </source>
</evidence>
<keyword evidence="3" id="KW-1185">Reference proteome</keyword>
<evidence type="ECO:0000256" key="1">
    <source>
        <dbReference type="SAM" id="MobiDB-lite"/>
    </source>
</evidence>
<gene>
    <name evidence="2" type="ORF">scyTo_0005165</name>
</gene>
<dbReference type="AlphaFoldDB" id="A0A401P3A9"/>
<sequence>MEAAERPGRTNHKPACVEDTPRPVTSSRPHCLPQQVKLATEWQLVSAAQSGGWRRMRGQCRELRAKGAQQRCNNNHDRDHGCLLLPVLAHRHPGSNEPSLWPSAQERNNLVSPLLLGIRENCIGPIHDADWPAEHFQNFLLDLHSPQTSCLTRLQDLGAAKFQESATRSWNPPVIAPGLAK</sequence>
<proteinExistence type="predicted"/>
<organism evidence="2 3">
    <name type="scientific">Scyliorhinus torazame</name>
    <name type="common">Cloudy catshark</name>
    <name type="synonym">Catulus torazame</name>
    <dbReference type="NCBI Taxonomy" id="75743"/>
    <lineage>
        <taxon>Eukaryota</taxon>
        <taxon>Metazoa</taxon>
        <taxon>Chordata</taxon>
        <taxon>Craniata</taxon>
        <taxon>Vertebrata</taxon>
        <taxon>Chondrichthyes</taxon>
        <taxon>Elasmobranchii</taxon>
        <taxon>Galeomorphii</taxon>
        <taxon>Galeoidea</taxon>
        <taxon>Carcharhiniformes</taxon>
        <taxon>Scyliorhinidae</taxon>
        <taxon>Scyliorhinus</taxon>
    </lineage>
</organism>
<dbReference type="OrthoDB" id="10615209at2759"/>
<evidence type="ECO:0000313" key="2">
    <source>
        <dbReference type="EMBL" id="GCB67629.1"/>
    </source>
</evidence>